<reference evidence="1 2" key="1">
    <citation type="submission" date="2019-10" db="EMBL/GenBank/DDBJ databases">
        <authorList>
            <person name="Garlena R.A."/>
            <person name="Russell D.A."/>
            <person name="Pope W.H."/>
            <person name="Jacobs-Sera D."/>
            <person name="Hatfull G.F."/>
        </authorList>
    </citation>
    <scope>NUCLEOTIDE SEQUENCE [LARGE SCALE GENOMIC DNA]</scope>
</reference>
<accession>A0A649VD68</accession>
<evidence type="ECO:0000313" key="2">
    <source>
        <dbReference type="Proteomes" id="UP000423609"/>
    </source>
</evidence>
<evidence type="ECO:0000313" key="1">
    <source>
        <dbReference type="EMBL" id="QGJ90059.1"/>
    </source>
</evidence>
<dbReference type="GeneID" id="55624457"/>
<protein>
    <submittedName>
        <fullName evidence="1">Tail terminator</fullName>
    </submittedName>
</protein>
<keyword evidence="2" id="KW-1185">Reference proteome</keyword>
<dbReference type="RefSeq" id="YP_009853770.1">
    <property type="nucleotide sequence ID" value="NC_048824.1"/>
</dbReference>
<sequence length="143" mass="16050">MSRAAFYDALIADPVLNSLGINDDTVWHNYSSEERPSNTTPFIILRWGPIPRPRWQSVRSPEQLTLWVHQPVEMGSDFTPLNAILDAVDDATKQMHDLPGIDGYTLAFVEIGDRSGDLLDDGFNTLTKNAGYELHSQRSIQHA</sequence>
<gene>
    <name evidence="1" type="primary">18</name>
    <name evidence="1" type="ORF">PBI_INDLULAMITHI_18</name>
</gene>
<name>A0A649VD68_9CAUD</name>
<proteinExistence type="predicted"/>
<dbReference type="Proteomes" id="UP000423609">
    <property type="component" value="Segment"/>
</dbReference>
<dbReference type="KEGG" id="vg:55624457"/>
<organism evidence="1 2">
    <name type="scientific">Mycobacterium phage Indlulamithi</name>
    <dbReference type="NCBI Taxonomy" id="2656582"/>
    <lineage>
        <taxon>Viruses</taxon>
        <taxon>Duplodnaviria</taxon>
        <taxon>Heunggongvirae</taxon>
        <taxon>Uroviricota</taxon>
        <taxon>Caudoviricetes</taxon>
        <taxon>Indlulamithivirus</taxon>
        <taxon>Indlulamithivirus indlulamithi</taxon>
    </lineage>
</organism>
<dbReference type="EMBL" id="MN585993">
    <property type="protein sequence ID" value="QGJ90059.1"/>
    <property type="molecule type" value="Genomic_DNA"/>
</dbReference>